<dbReference type="NCBIfam" id="TIGR01444">
    <property type="entry name" value="fkbM_fam"/>
    <property type="match status" value="1"/>
</dbReference>
<name>A0A9K3Q0A1_9STRA</name>
<evidence type="ECO:0000313" key="4">
    <source>
        <dbReference type="Proteomes" id="UP000693970"/>
    </source>
</evidence>
<comment type="caution">
    <text evidence="3">The sequence shown here is derived from an EMBL/GenBank/DDBJ whole genome shotgun (WGS) entry which is preliminary data.</text>
</comment>
<dbReference type="Pfam" id="PF05050">
    <property type="entry name" value="Methyltransf_21"/>
    <property type="match status" value="1"/>
</dbReference>
<keyword evidence="1" id="KW-0812">Transmembrane</keyword>
<dbReference type="InterPro" id="IPR052514">
    <property type="entry name" value="SAM-dependent_MTase"/>
</dbReference>
<dbReference type="PANTHER" id="PTHR34203">
    <property type="entry name" value="METHYLTRANSFERASE, FKBM FAMILY PROTEIN"/>
    <property type="match status" value="1"/>
</dbReference>
<gene>
    <name evidence="3" type="ORF">IV203_028998</name>
</gene>
<keyword evidence="3" id="KW-0489">Methyltransferase</keyword>
<sequence>MVLLNSSNRKRKGRDYCSCRRSGSMNETTTIALTLIAFLFLLSSWFRQDYMQDIDYQSVLMAIQSPTSTAQSASSSSLQQHQPSNTILLHEDLALSGYAAEVWEGLLLLQSSLNEETAPMAVVEVGMHRAKQCLQAAKMGFEAYCIEPSPKSFQHIAFEVNNTASPDVQKRIHLYNVAAGSVESTVPFVTSGGTGDHVGKVDMWKMEKMDDAASDATSTTTRDTVVHVPVKPLDTILQHGIPSNMIIHLLKVDTQGFEPQVFAGLNSMLSQHRIRYILTEFWPRGMDILDEADSSTKNRKCIGVTQVLQKLLDYEYRLYVLPAEAHPKAPAFRDVPRLQKERPVDNLMKYCQWYYELEDRYPSDEYKMGYWTDILALAPGVELPETLRQLPVYVR</sequence>
<keyword evidence="1" id="KW-0472">Membrane</keyword>
<feature type="domain" description="Methyltransferase FkbM" evidence="2">
    <location>
        <begin position="125"/>
        <end position="281"/>
    </location>
</feature>
<keyword evidence="1" id="KW-1133">Transmembrane helix</keyword>
<keyword evidence="3" id="KW-0808">Transferase</keyword>
<protein>
    <submittedName>
        <fullName evidence="3">FkbM family methyltransferase</fullName>
    </submittedName>
</protein>
<dbReference type="PANTHER" id="PTHR34203:SF15">
    <property type="entry name" value="SLL1173 PROTEIN"/>
    <property type="match status" value="1"/>
</dbReference>
<dbReference type="InterPro" id="IPR006342">
    <property type="entry name" value="FkbM_mtfrase"/>
</dbReference>
<dbReference type="EMBL" id="JAGRRH010000007">
    <property type="protein sequence ID" value="KAG7366328.1"/>
    <property type="molecule type" value="Genomic_DNA"/>
</dbReference>
<reference evidence="3" key="1">
    <citation type="journal article" date="2021" name="Sci. Rep.">
        <title>Diploid genomic architecture of Nitzschia inconspicua, an elite biomass production diatom.</title>
        <authorList>
            <person name="Oliver A."/>
            <person name="Podell S."/>
            <person name="Pinowska A."/>
            <person name="Traller J.C."/>
            <person name="Smith S.R."/>
            <person name="McClure R."/>
            <person name="Beliaev A."/>
            <person name="Bohutskyi P."/>
            <person name="Hill E.A."/>
            <person name="Rabines A."/>
            <person name="Zheng H."/>
            <person name="Allen L.Z."/>
            <person name="Kuo A."/>
            <person name="Grigoriev I.V."/>
            <person name="Allen A.E."/>
            <person name="Hazlebeck D."/>
            <person name="Allen E.E."/>
        </authorList>
    </citation>
    <scope>NUCLEOTIDE SEQUENCE</scope>
    <source>
        <strain evidence="3">Hildebrandi</strain>
    </source>
</reference>
<evidence type="ECO:0000259" key="2">
    <source>
        <dbReference type="Pfam" id="PF05050"/>
    </source>
</evidence>
<proteinExistence type="predicted"/>
<keyword evidence="4" id="KW-1185">Reference proteome</keyword>
<accession>A0A9K3Q0A1</accession>
<organism evidence="3 4">
    <name type="scientific">Nitzschia inconspicua</name>
    <dbReference type="NCBI Taxonomy" id="303405"/>
    <lineage>
        <taxon>Eukaryota</taxon>
        <taxon>Sar</taxon>
        <taxon>Stramenopiles</taxon>
        <taxon>Ochrophyta</taxon>
        <taxon>Bacillariophyta</taxon>
        <taxon>Bacillariophyceae</taxon>
        <taxon>Bacillariophycidae</taxon>
        <taxon>Bacillariales</taxon>
        <taxon>Bacillariaceae</taxon>
        <taxon>Nitzschia</taxon>
    </lineage>
</organism>
<dbReference type="Proteomes" id="UP000693970">
    <property type="component" value="Unassembled WGS sequence"/>
</dbReference>
<dbReference type="OrthoDB" id="45796at2759"/>
<evidence type="ECO:0000313" key="3">
    <source>
        <dbReference type="EMBL" id="KAG7366328.1"/>
    </source>
</evidence>
<dbReference type="GO" id="GO:0008168">
    <property type="term" value="F:methyltransferase activity"/>
    <property type="evidence" value="ECO:0007669"/>
    <property type="project" value="UniProtKB-KW"/>
</dbReference>
<feature type="transmembrane region" description="Helical" evidence="1">
    <location>
        <begin position="28"/>
        <end position="46"/>
    </location>
</feature>
<dbReference type="AlphaFoldDB" id="A0A9K3Q0A1"/>
<dbReference type="GO" id="GO:0032259">
    <property type="term" value="P:methylation"/>
    <property type="evidence" value="ECO:0007669"/>
    <property type="project" value="UniProtKB-KW"/>
</dbReference>
<reference evidence="3" key="2">
    <citation type="submission" date="2021-04" db="EMBL/GenBank/DDBJ databases">
        <authorList>
            <person name="Podell S."/>
        </authorList>
    </citation>
    <scope>NUCLEOTIDE SEQUENCE</scope>
    <source>
        <strain evidence="3">Hildebrandi</strain>
    </source>
</reference>
<evidence type="ECO:0000256" key="1">
    <source>
        <dbReference type="SAM" id="Phobius"/>
    </source>
</evidence>